<protein>
    <submittedName>
        <fullName evidence="6">Benzoate carboxyl methyltransferase-like protein</fullName>
    </submittedName>
</protein>
<accession>A0ABQ4Z6P1</accession>
<dbReference type="PANTHER" id="PTHR31009">
    <property type="entry name" value="S-ADENOSYL-L-METHIONINE:CARBOXYL METHYLTRANSFERASE FAMILY PROTEIN"/>
    <property type="match status" value="1"/>
</dbReference>
<evidence type="ECO:0000313" key="7">
    <source>
        <dbReference type="Proteomes" id="UP001151760"/>
    </source>
</evidence>
<keyword evidence="4" id="KW-0479">Metal-binding</keyword>
<keyword evidence="5" id="KW-0460">Magnesium</keyword>
<reference evidence="6" key="1">
    <citation type="journal article" date="2022" name="Int. J. Mol. Sci.">
        <title>Draft Genome of Tanacetum Coccineum: Genomic Comparison of Closely Related Tanacetum-Family Plants.</title>
        <authorList>
            <person name="Yamashiro T."/>
            <person name="Shiraishi A."/>
            <person name="Nakayama K."/>
            <person name="Satake H."/>
        </authorList>
    </citation>
    <scope>NUCLEOTIDE SEQUENCE</scope>
</reference>
<evidence type="ECO:0000256" key="5">
    <source>
        <dbReference type="ARBA" id="ARBA00022842"/>
    </source>
</evidence>
<keyword evidence="3" id="KW-0808">Transferase</keyword>
<dbReference type="InterPro" id="IPR029063">
    <property type="entry name" value="SAM-dependent_MTases_sf"/>
</dbReference>
<evidence type="ECO:0000256" key="4">
    <source>
        <dbReference type="ARBA" id="ARBA00022723"/>
    </source>
</evidence>
<comment type="similarity">
    <text evidence="1">Belongs to the methyltransferase superfamily. Type-7 methyltransferase family.</text>
</comment>
<dbReference type="Gene3D" id="3.40.50.150">
    <property type="entry name" value="Vaccinia Virus protein VP39"/>
    <property type="match status" value="1"/>
</dbReference>
<dbReference type="Pfam" id="PF03492">
    <property type="entry name" value="Methyltransf_7"/>
    <property type="match status" value="1"/>
</dbReference>
<evidence type="ECO:0000256" key="3">
    <source>
        <dbReference type="ARBA" id="ARBA00022679"/>
    </source>
</evidence>
<dbReference type="Proteomes" id="UP001151760">
    <property type="component" value="Unassembled WGS sequence"/>
</dbReference>
<dbReference type="InterPro" id="IPR042086">
    <property type="entry name" value="MeTrfase_capping"/>
</dbReference>
<comment type="caution">
    <text evidence="6">The sequence shown here is derived from an EMBL/GenBank/DDBJ whole genome shotgun (WGS) entry which is preliminary data.</text>
</comment>
<dbReference type="Gene3D" id="1.10.1200.270">
    <property type="entry name" value="Methyltransferase, alpha-helical capping domain"/>
    <property type="match status" value="1"/>
</dbReference>
<name>A0ABQ4Z6P1_9ASTR</name>
<sequence>MEASNILHMASGDGESSYANNSLVQEIVIRKALPIVKEAIKSFANHDVFFGQCFKIADLGCSSGPNTLLSATNIIDIVHEECKQNNRKAPQFQVSLVDLVGNDFNTVFELLPNFYAKLKEDKGKDFGPCFVSAVPGSFYDRLFPDESLHLVYSSYSVHWLSQVPEGLENNTSNIFFSKTSPPNVFEAYQKQYASDFTKLLQVRSKEVVSGGRMVLTLIGRSFSDPTIDDSVVAWELLTLSLLDLVKEGLVLESDITSFNMPFYNPCEDEIKTIVENEGSFSLDSITAIRDNWDPYDTDYTNTCASKELSHSHGENTKKMVRAVMEPLLASHFGSSIIEKLFNNFAKHVSESLVIKKARHTNIVISVIKK</sequence>
<dbReference type="InterPro" id="IPR005299">
    <property type="entry name" value="MeTrfase_7"/>
</dbReference>
<keyword evidence="7" id="KW-1185">Reference proteome</keyword>
<dbReference type="EMBL" id="BQNB010011010">
    <property type="protein sequence ID" value="GJS84901.1"/>
    <property type="molecule type" value="Genomic_DNA"/>
</dbReference>
<dbReference type="SUPFAM" id="SSF53335">
    <property type="entry name" value="S-adenosyl-L-methionine-dependent methyltransferases"/>
    <property type="match status" value="1"/>
</dbReference>
<reference evidence="6" key="2">
    <citation type="submission" date="2022-01" db="EMBL/GenBank/DDBJ databases">
        <authorList>
            <person name="Yamashiro T."/>
            <person name="Shiraishi A."/>
            <person name="Satake H."/>
            <person name="Nakayama K."/>
        </authorList>
    </citation>
    <scope>NUCLEOTIDE SEQUENCE</scope>
</reference>
<evidence type="ECO:0000313" key="6">
    <source>
        <dbReference type="EMBL" id="GJS84901.1"/>
    </source>
</evidence>
<proteinExistence type="inferred from homology"/>
<evidence type="ECO:0000256" key="1">
    <source>
        <dbReference type="ARBA" id="ARBA00007967"/>
    </source>
</evidence>
<evidence type="ECO:0000256" key="2">
    <source>
        <dbReference type="ARBA" id="ARBA00022603"/>
    </source>
</evidence>
<keyword evidence="2" id="KW-0489">Methyltransferase</keyword>
<gene>
    <name evidence="6" type="ORF">Tco_0751442</name>
</gene>
<organism evidence="6 7">
    <name type="scientific">Tanacetum coccineum</name>
    <dbReference type="NCBI Taxonomy" id="301880"/>
    <lineage>
        <taxon>Eukaryota</taxon>
        <taxon>Viridiplantae</taxon>
        <taxon>Streptophyta</taxon>
        <taxon>Embryophyta</taxon>
        <taxon>Tracheophyta</taxon>
        <taxon>Spermatophyta</taxon>
        <taxon>Magnoliopsida</taxon>
        <taxon>eudicotyledons</taxon>
        <taxon>Gunneridae</taxon>
        <taxon>Pentapetalae</taxon>
        <taxon>asterids</taxon>
        <taxon>campanulids</taxon>
        <taxon>Asterales</taxon>
        <taxon>Asteraceae</taxon>
        <taxon>Asteroideae</taxon>
        <taxon>Anthemideae</taxon>
        <taxon>Anthemidinae</taxon>
        <taxon>Tanacetum</taxon>
    </lineage>
</organism>